<dbReference type="GO" id="GO:0006355">
    <property type="term" value="P:regulation of DNA-templated transcription"/>
    <property type="evidence" value="ECO:0007669"/>
    <property type="project" value="UniProtKB-ARBA"/>
</dbReference>
<accession>A0A8T3AW76</accession>
<protein>
    <recommendedName>
        <fullName evidence="12">MYB transcription factor</fullName>
    </recommendedName>
</protein>
<comment type="caution">
    <text evidence="10">The sequence shown here is derived from an EMBL/GenBank/DDBJ whole genome shotgun (WGS) entry which is preliminary data.</text>
</comment>
<feature type="domain" description="Myb-like" evidence="7">
    <location>
        <begin position="87"/>
        <end position="139"/>
    </location>
</feature>
<proteinExistence type="predicted"/>
<dbReference type="Pfam" id="PF00249">
    <property type="entry name" value="Myb_DNA-binding"/>
    <property type="match status" value="1"/>
</dbReference>
<dbReference type="NCBIfam" id="TIGR01557">
    <property type="entry name" value="myb_SHAQKYF"/>
    <property type="match status" value="1"/>
</dbReference>
<dbReference type="PANTHER" id="PTHR44191:SF61">
    <property type="entry name" value="OS08G0151000 PROTEIN"/>
    <property type="match status" value="1"/>
</dbReference>
<dbReference type="FunFam" id="1.10.10.60:FF:000009">
    <property type="entry name" value="transcription factor MYB1R1"/>
    <property type="match status" value="1"/>
</dbReference>
<keyword evidence="4" id="KW-0804">Transcription</keyword>
<organism evidence="10 11">
    <name type="scientific">Dendrobium nobile</name>
    <name type="common">Orchid</name>
    <dbReference type="NCBI Taxonomy" id="94219"/>
    <lineage>
        <taxon>Eukaryota</taxon>
        <taxon>Viridiplantae</taxon>
        <taxon>Streptophyta</taxon>
        <taxon>Embryophyta</taxon>
        <taxon>Tracheophyta</taxon>
        <taxon>Spermatophyta</taxon>
        <taxon>Magnoliopsida</taxon>
        <taxon>Liliopsida</taxon>
        <taxon>Asparagales</taxon>
        <taxon>Orchidaceae</taxon>
        <taxon>Epidendroideae</taxon>
        <taxon>Malaxideae</taxon>
        <taxon>Dendrobiinae</taxon>
        <taxon>Dendrobium</taxon>
    </lineage>
</organism>
<evidence type="ECO:0000313" key="11">
    <source>
        <dbReference type="Proteomes" id="UP000829196"/>
    </source>
</evidence>
<reference evidence="10" key="1">
    <citation type="journal article" date="2022" name="Front. Genet.">
        <title>Chromosome-Scale Assembly of the Dendrobium nobile Genome Provides Insights Into the Molecular Mechanism of the Biosynthesis of the Medicinal Active Ingredient of Dendrobium.</title>
        <authorList>
            <person name="Xu Q."/>
            <person name="Niu S.-C."/>
            <person name="Li K.-L."/>
            <person name="Zheng P.-J."/>
            <person name="Zhang X.-J."/>
            <person name="Jia Y."/>
            <person name="Liu Y."/>
            <person name="Niu Y.-X."/>
            <person name="Yu L.-H."/>
            <person name="Chen D.-F."/>
            <person name="Zhang G.-Q."/>
        </authorList>
    </citation>
    <scope>NUCLEOTIDE SEQUENCE</scope>
    <source>
        <tissue evidence="10">Leaf</tissue>
    </source>
</reference>
<keyword evidence="5" id="KW-0539">Nucleus</keyword>
<dbReference type="GO" id="GO:0003677">
    <property type="term" value="F:DNA binding"/>
    <property type="evidence" value="ECO:0007669"/>
    <property type="project" value="UniProtKB-KW"/>
</dbReference>
<name>A0A8T3AW76_DENNO</name>
<evidence type="ECO:0000256" key="2">
    <source>
        <dbReference type="ARBA" id="ARBA00023015"/>
    </source>
</evidence>
<dbReference type="PROSITE" id="PS50090">
    <property type="entry name" value="MYB_LIKE"/>
    <property type="match status" value="1"/>
</dbReference>
<dbReference type="PROSITE" id="PS51293">
    <property type="entry name" value="SANT"/>
    <property type="match status" value="1"/>
</dbReference>
<evidence type="ECO:0000256" key="1">
    <source>
        <dbReference type="ARBA" id="ARBA00004123"/>
    </source>
</evidence>
<dbReference type="InterPro" id="IPR017884">
    <property type="entry name" value="SANT_dom"/>
</dbReference>
<dbReference type="GO" id="GO:0009744">
    <property type="term" value="P:response to sucrose"/>
    <property type="evidence" value="ECO:0007669"/>
    <property type="project" value="UniProtKB-ARBA"/>
</dbReference>
<dbReference type="InterPro" id="IPR009057">
    <property type="entry name" value="Homeodomain-like_sf"/>
</dbReference>
<dbReference type="SMR" id="A0A8T3AW76"/>
<feature type="compositionally biased region" description="Polar residues" evidence="6">
    <location>
        <begin position="188"/>
        <end position="198"/>
    </location>
</feature>
<evidence type="ECO:0000256" key="5">
    <source>
        <dbReference type="ARBA" id="ARBA00023242"/>
    </source>
</evidence>
<feature type="compositionally biased region" description="Low complexity" evidence="6">
    <location>
        <begin position="69"/>
        <end position="79"/>
    </location>
</feature>
<evidence type="ECO:0000259" key="8">
    <source>
        <dbReference type="PROSITE" id="PS51293"/>
    </source>
</evidence>
<dbReference type="PANTHER" id="PTHR44191">
    <property type="entry name" value="TRANSCRIPTION FACTOR KUA1"/>
    <property type="match status" value="1"/>
</dbReference>
<dbReference type="GO" id="GO:0009723">
    <property type="term" value="P:response to ethylene"/>
    <property type="evidence" value="ECO:0007669"/>
    <property type="project" value="TreeGrafter"/>
</dbReference>
<sequence>MEEEKGLKLFGVRIVDGERWRREQEMETRDLKREGMEQTMTKGMLKSKSMMNLGACGSTSSGYHGAGDDGFLSDGGLSKSSRRREGQERKRGVPWTEEEHRTFLAGLEKLGRGDWRGISRNFVITRTPTQVASHAQKYFLRQSNPNKKKRRSSLFDVVISNNAKNPQTTPTPPLPFKKSDGTFEDTDQLSQNHHSSGSPSFTIFQTVSLGAENCSSSSPNLHKTIPTDVGHPTFTFISTIVAQDQQPPASLLKLSVSSGTPQTSVNPATTSTATNDLELSIAPPQSQSNLSTLSPGTIQVV</sequence>
<keyword evidence="2" id="KW-0805">Transcription regulation</keyword>
<dbReference type="CDD" id="cd00167">
    <property type="entry name" value="SANT"/>
    <property type="match status" value="1"/>
</dbReference>
<feature type="region of interest" description="Disordered" evidence="6">
    <location>
        <begin position="159"/>
        <end position="198"/>
    </location>
</feature>
<dbReference type="PROSITE" id="PS51294">
    <property type="entry name" value="HTH_MYB"/>
    <property type="match status" value="1"/>
</dbReference>
<dbReference type="GO" id="GO:0009739">
    <property type="term" value="P:response to gibberellin"/>
    <property type="evidence" value="ECO:0007669"/>
    <property type="project" value="TreeGrafter"/>
</dbReference>
<feature type="compositionally biased region" description="Basic and acidic residues" evidence="6">
    <location>
        <begin position="83"/>
        <end position="95"/>
    </location>
</feature>
<dbReference type="AlphaFoldDB" id="A0A8T3AW76"/>
<dbReference type="GO" id="GO:0005634">
    <property type="term" value="C:nucleus"/>
    <property type="evidence" value="ECO:0007669"/>
    <property type="project" value="UniProtKB-SubCell"/>
</dbReference>
<evidence type="ECO:0008006" key="12">
    <source>
        <dbReference type="Google" id="ProtNLM"/>
    </source>
</evidence>
<evidence type="ECO:0000259" key="9">
    <source>
        <dbReference type="PROSITE" id="PS51294"/>
    </source>
</evidence>
<dbReference type="OrthoDB" id="118550at2759"/>
<comment type="subcellular location">
    <subcellularLocation>
        <location evidence="1">Nucleus</location>
    </subcellularLocation>
</comment>
<dbReference type="Proteomes" id="UP000829196">
    <property type="component" value="Unassembled WGS sequence"/>
</dbReference>
<feature type="compositionally biased region" description="Polar residues" evidence="6">
    <location>
        <begin position="159"/>
        <end position="168"/>
    </location>
</feature>
<dbReference type="InterPro" id="IPR052245">
    <property type="entry name" value="Plant_Stress_Dev_TF"/>
</dbReference>
<feature type="region of interest" description="Disordered" evidence="6">
    <location>
        <begin position="282"/>
        <end position="301"/>
    </location>
</feature>
<evidence type="ECO:0000256" key="3">
    <source>
        <dbReference type="ARBA" id="ARBA00023125"/>
    </source>
</evidence>
<evidence type="ECO:0000256" key="6">
    <source>
        <dbReference type="SAM" id="MobiDB-lite"/>
    </source>
</evidence>
<dbReference type="SUPFAM" id="SSF46689">
    <property type="entry name" value="Homeodomain-like"/>
    <property type="match status" value="1"/>
</dbReference>
<feature type="region of interest" description="Disordered" evidence="6">
    <location>
        <begin position="56"/>
        <end position="95"/>
    </location>
</feature>
<dbReference type="SMART" id="SM00717">
    <property type="entry name" value="SANT"/>
    <property type="match status" value="1"/>
</dbReference>
<keyword evidence="11" id="KW-1185">Reference proteome</keyword>
<gene>
    <name evidence="10" type="ORF">KFK09_018478</name>
</gene>
<dbReference type="Gene3D" id="1.10.10.60">
    <property type="entry name" value="Homeodomain-like"/>
    <property type="match status" value="1"/>
</dbReference>
<keyword evidence="3" id="KW-0238">DNA-binding</keyword>
<feature type="domain" description="HTH myb-type" evidence="9">
    <location>
        <begin position="87"/>
        <end position="143"/>
    </location>
</feature>
<dbReference type="InterPro" id="IPR001005">
    <property type="entry name" value="SANT/Myb"/>
</dbReference>
<feature type="domain" description="SANT" evidence="8">
    <location>
        <begin position="90"/>
        <end position="143"/>
    </location>
</feature>
<dbReference type="EMBL" id="JAGYWB010000013">
    <property type="protein sequence ID" value="KAI0500268.1"/>
    <property type="molecule type" value="Genomic_DNA"/>
</dbReference>
<dbReference type="InterPro" id="IPR017930">
    <property type="entry name" value="Myb_dom"/>
</dbReference>
<dbReference type="InterPro" id="IPR006447">
    <property type="entry name" value="Myb_dom_plants"/>
</dbReference>
<evidence type="ECO:0000256" key="4">
    <source>
        <dbReference type="ARBA" id="ARBA00023163"/>
    </source>
</evidence>
<evidence type="ECO:0000259" key="7">
    <source>
        <dbReference type="PROSITE" id="PS50090"/>
    </source>
</evidence>
<evidence type="ECO:0000313" key="10">
    <source>
        <dbReference type="EMBL" id="KAI0500268.1"/>
    </source>
</evidence>